<comment type="subcellular location">
    <subcellularLocation>
        <location evidence="1">Cell membrane</location>
        <topology evidence="1">Multi-pass membrane protein</topology>
    </subcellularLocation>
</comment>
<evidence type="ECO:0000256" key="3">
    <source>
        <dbReference type="ARBA" id="ARBA00022475"/>
    </source>
</evidence>
<accession>A0A6L9GAM0</accession>
<protein>
    <submittedName>
        <fullName evidence="9">TRAP transporter small permease subunit</fullName>
    </submittedName>
</protein>
<gene>
    <name evidence="9" type="ORF">GT020_18320</name>
</gene>
<keyword evidence="3" id="KW-1003">Cell membrane</keyword>
<keyword evidence="4 7" id="KW-0812">Transmembrane</keyword>
<sequence>MLKPIETAIARFSMVMGGLVLIAMMLQVVIDVLMRSFLGAGFPATADLVGKYYMVAVSLLPLALTELKRRHIEATIFTQNLTGTPLR</sequence>
<evidence type="ECO:0000256" key="2">
    <source>
        <dbReference type="ARBA" id="ARBA00022448"/>
    </source>
</evidence>
<evidence type="ECO:0000256" key="5">
    <source>
        <dbReference type="ARBA" id="ARBA00022989"/>
    </source>
</evidence>
<reference evidence="9 10" key="1">
    <citation type="submission" date="2020-01" db="EMBL/GenBank/DDBJ databases">
        <title>Glutamicibacter soli M275.</title>
        <authorList>
            <person name="Meng X."/>
        </authorList>
    </citation>
    <scope>NUCLEOTIDE SEQUENCE [LARGE SCALE GENOMIC DNA]</scope>
    <source>
        <strain evidence="9 10">M275</strain>
    </source>
</reference>
<keyword evidence="6 7" id="KW-0472">Membrane</keyword>
<dbReference type="Pfam" id="PF04290">
    <property type="entry name" value="DctQ"/>
    <property type="match status" value="1"/>
</dbReference>
<evidence type="ECO:0000313" key="9">
    <source>
        <dbReference type="EMBL" id="NAZ17983.1"/>
    </source>
</evidence>
<name>A0A6L9GAM0_9MICC</name>
<feature type="non-terminal residue" evidence="9">
    <location>
        <position position="87"/>
    </location>
</feature>
<evidence type="ECO:0000259" key="8">
    <source>
        <dbReference type="Pfam" id="PF04290"/>
    </source>
</evidence>
<feature type="domain" description="Tripartite ATP-independent periplasmic transporters DctQ component" evidence="8">
    <location>
        <begin position="24"/>
        <end position="84"/>
    </location>
</feature>
<comment type="caution">
    <text evidence="9">The sequence shown here is derived from an EMBL/GenBank/DDBJ whole genome shotgun (WGS) entry which is preliminary data.</text>
</comment>
<proteinExistence type="predicted"/>
<keyword evidence="5 7" id="KW-1133">Transmembrane helix</keyword>
<evidence type="ECO:0000256" key="1">
    <source>
        <dbReference type="ARBA" id="ARBA00004651"/>
    </source>
</evidence>
<organism evidence="9 10">
    <name type="scientific">Glutamicibacter soli</name>
    <dbReference type="NCBI Taxonomy" id="453836"/>
    <lineage>
        <taxon>Bacteria</taxon>
        <taxon>Bacillati</taxon>
        <taxon>Actinomycetota</taxon>
        <taxon>Actinomycetes</taxon>
        <taxon>Micrococcales</taxon>
        <taxon>Micrococcaceae</taxon>
        <taxon>Glutamicibacter</taxon>
    </lineage>
</organism>
<keyword evidence="2" id="KW-0813">Transport</keyword>
<dbReference type="InterPro" id="IPR055348">
    <property type="entry name" value="DctQ"/>
</dbReference>
<evidence type="ECO:0000256" key="6">
    <source>
        <dbReference type="ARBA" id="ARBA00023136"/>
    </source>
</evidence>
<evidence type="ECO:0000313" key="10">
    <source>
        <dbReference type="Proteomes" id="UP000477543"/>
    </source>
</evidence>
<evidence type="ECO:0000256" key="7">
    <source>
        <dbReference type="SAM" id="Phobius"/>
    </source>
</evidence>
<dbReference type="Proteomes" id="UP000477543">
    <property type="component" value="Unassembled WGS sequence"/>
</dbReference>
<evidence type="ECO:0000256" key="4">
    <source>
        <dbReference type="ARBA" id="ARBA00022692"/>
    </source>
</evidence>
<feature type="transmembrane region" description="Helical" evidence="7">
    <location>
        <begin position="12"/>
        <end position="30"/>
    </location>
</feature>
<dbReference type="AlphaFoldDB" id="A0A6L9GAM0"/>
<dbReference type="GO" id="GO:0005886">
    <property type="term" value="C:plasma membrane"/>
    <property type="evidence" value="ECO:0007669"/>
    <property type="project" value="UniProtKB-SubCell"/>
</dbReference>
<dbReference type="EMBL" id="WYDN01000091">
    <property type="protein sequence ID" value="NAZ17983.1"/>
    <property type="molecule type" value="Genomic_DNA"/>
</dbReference>